<dbReference type="GO" id="GO:0005634">
    <property type="term" value="C:nucleus"/>
    <property type="evidence" value="ECO:0007669"/>
    <property type="project" value="TreeGrafter"/>
</dbReference>
<evidence type="ECO:0000256" key="5">
    <source>
        <dbReference type="SAM" id="Coils"/>
    </source>
</evidence>
<dbReference type="GO" id="GO:0016887">
    <property type="term" value="F:ATP hydrolysis activity"/>
    <property type="evidence" value="ECO:0007669"/>
    <property type="project" value="InterPro"/>
</dbReference>
<name>A0A7J6NX26_PEROL</name>
<comment type="similarity">
    <text evidence="1">Belongs to the AAA ATPase family.</text>
</comment>
<dbReference type="Gene3D" id="1.10.8.60">
    <property type="match status" value="2"/>
</dbReference>
<evidence type="ECO:0000259" key="7">
    <source>
        <dbReference type="SMART" id="SM00382"/>
    </source>
</evidence>
<evidence type="ECO:0000313" key="8">
    <source>
        <dbReference type="EMBL" id="KAF4688348.1"/>
    </source>
</evidence>
<keyword evidence="5" id="KW-0175">Coiled coil</keyword>
<dbReference type="PANTHER" id="PTHR23077:SF171">
    <property type="entry name" value="NUCLEAR VALOSIN-CONTAINING PROTEIN-LIKE"/>
    <property type="match status" value="1"/>
</dbReference>
<dbReference type="InterPro" id="IPR003960">
    <property type="entry name" value="ATPase_AAA_CS"/>
</dbReference>
<dbReference type="SMART" id="SM00382">
    <property type="entry name" value="AAA"/>
    <property type="match status" value="2"/>
</dbReference>
<proteinExistence type="inferred from homology"/>
<dbReference type="OrthoDB" id="27435at2759"/>
<dbReference type="PROSITE" id="PS00674">
    <property type="entry name" value="AAA"/>
    <property type="match status" value="1"/>
</dbReference>
<dbReference type="PANTHER" id="PTHR23077">
    <property type="entry name" value="AAA-FAMILY ATPASE"/>
    <property type="match status" value="1"/>
</dbReference>
<evidence type="ECO:0000256" key="1">
    <source>
        <dbReference type="ARBA" id="ARBA00006914"/>
    </source>
</evidence>
<dbReference type="GO" id="GO:0005524">
    <property type="term" value="F:ATP binding"/>
    <property type="evidence" value="ECO:0007669"/>
    <property type="project" value="UniProtKB-KW"/>
</dbReference>
<keyword evidence="2" id="KW-0677">Repeat</keyword>
<dbReference type="Pfam" id="PF00004">
    <property type="entry name" value="AAA"/>
    <property type="match status" value="2"/>
</dbReference>
<dbReference type="InterPro" id="IPR003593">
    <property type="entry name" value="AAA+_ATPase"/>
</dbReference>
<dbReference type="GO" id="GO:0003830">
    <property type="term" value="F:beta-1,4-mannosylglycoprotein 4-beta-N-acetylglucosaminyltransferase activity"/>
    <property type="evidence" value="ECO:0007669"/>
    <property type="project" value="InterPro"/>
</dbReference>
<dbReference type="FunFam" id="3.40.50.300:FF:000365">
    <property type="entry name" value="Ribosome biogenesis ATPase RIX7"/>
    <property type="match status" value="1"/>
</dbReference>
<feature type="domain" description="AAA+ ATPase" evidence="7">
    <location>
        <begin position="476"/>
        <end position="613"/>
    </location>
</feature>
<dbReference type="GO" id="GO:0016020">
    <property type="term" value="C:membrane"/>
    <property type="evidence" value="ECO:0007669"/>
    <property type="project" value="InterPro"/>
</dbReference>
<comment type="caution">
    <text evidence="8">The sequence shown here is derived from an EMBL/GenBank/DDBJ whole genome shotgun (WGS) entry which is preliminary data.</text>
</comment>
<feature type="region of interest" description="Disordered" evidence="6">
    <location>
        <begin position="1322"/>
        <end position="1347"/>
    </location>
</feature>
<organism evidence="8 9">
    <name type="scientific">Perkinsus olseni</name>
    <name type="common">Perkinsus atlanticus</name>
    <dbReference type="NCBI Taxonomy" id="32597"/>
    <lineage>
        <taxon>Eukaryota</taxon>
        <taxon>Sar</taxon>
        <taxon>Alveolata</taxon>
        <taxon>Perkinsozoa</taxon>
        <taxon>Perkinsea</taxon>
        <taxon>Perkinsida</taxon>
        <taxon>Perkinsidae</taxon>
        <taxon>Perkinsus</taxon>
    </lineage>
</organism>
<gene>
    <name evidence="8" type="ORF">FOZ60_002880</name>
</gene>
<dbReference type="InterPro" id="IPR041569">
    <property type="entry name" value="AAA_lid_3"/>
</dbReference>
<dbReference type="Gene3D" id="3.40.50.300">
    <property type="entry name" value="P-loop containing nucleotide triphosphate hydrolases"/>
    <property type="match status" value="2"/>
</dbReference>
<reference evidence="8 9" key="1">
    <citation type="submission" date="2020-04" db="EMBL/GenBank/DDBJ databases">
        <title>Perkinsus olseni comparative genomics.</title>
        <authorList>
            <person name="Bogema D.R."/>
        </authorList>
    </citation>
    <scope>NUCLEOTIDE SEQUENCE [LARGE SCALE GENOMIC DNA]</scope>
    <source>
        <strain evidence="8">00978-12</strain>
    </source>
</reference>
<feature type="compositionally biased region" description="Basic residues" evidence="6">
    <location>
        <begin position="132"/>
        <end position="141"/>
    </location>
</feature>
<evidence type="ECO:0000256" key="4">
    <source>
        <dbReference type="ARBA" id="ARBA00022840"/>
    </source>
</evidence>
<protein>
    <recommendedName>
        <fullName evidence="7">AAA+ ATPase domain-containing protein</fullName>
    </recommendedName>
</protein>
<dbReference type="Pfam" id="PF04724">
    <property type="entry name" value="Glyco_transf_17"/>
    <property type="match status" value="2"/>
</dbReference>
<dbReference type="GO" id="GO:1990275">
    <property type="term" value="F:preribosome binding"/>
    <property type="evidence" value="ECO:0007669"/>
    <property type="project" value="TreeGrafter"/>
</dbReference>
<dbReference type="Pfam" id="PF17862">
    <property type="entry name" value="AAA_lid_3"/>
    <property type="match status" value="2"/>
</dbReference>
<sequence length="1984" mass="221306">MVDRLLLSRIHATSRECDTRNVSEIVSKLREKWPEYRRLKMPVITRVVQGEFPLPSKQPAPEPSSSTASTAAGGGATPSSSEEEGSTKGAPDTTAMNDALDNMYLRRQQQQQKQPEEGTTEDATPTTERKSMSAKKRKRARMQGAYMNDLLAGGDSQQKTFEPEPRPDLRLANVGGFEKVKADIEDLIIRPISHREVYQNLGVSPPVGVLLHGPPGSGKTMLATAIAGELGCAWFKVSAPEIVSGVSGESEATLRSLFSTAVSNAPCIVLIDEIDAICPRRETAAREMERRIVSQMQISMDGLWKTGVVVIGTTSRPDSVEPALRRSGRFDREIAMGMPDRAARAMILKTVTEGMSLGEDVDVVELGRRCPGYVGADLSALAVEAAMCAAKRSVDAIEEQKADGDAEMLPTNITMDDFMAALKKVQPSAKREGFSTVPDVTWNDVGSLSALKDELNDCICAPILHTEIHERFGLTVPAGVLLFGPPGCGKTLLAKAVANASNANFISVKGPELINKYVGESERGIRQVFQRAATSSPCVIFFDEIDAIVPSRQNSDSNQSSERVVNQLLSELDGMNSRREVFVIAATNRPDIIDPAILRPGRLGRLLYVPLPDEAGRADILGTILKKLPVSSAVNVNGEPRMLRSSCSLGARTVRFSGADLANLVREASMRAVKRIIQSGGETEDEEQLISVDDFNYVLKKLSPSVSEADERRYLDMKATLHTTIVGSVAMPLGLRSSTRGRAAASPSATRGRVASAGAAEAVATQRHSTGHRGDTGAWSWTRLRSMIVLVCVLLPALYVLSVPIRGASSFNDEGAFLKGAAVLNGNDVLSRLELVLKKLRSAASKADGKEAEDKASELKEALDARGRELEEAKGTIEELKGEKADCAKRGTKAPVVTAESILDRGDLMWIDAAQVDLNELGEWEINPDHGRMEEIAGVEFDWLALVDRHHPNNEVWVRRYVTHLQGLLSREPAAEATVLDRPQSRKLEWDCQRILRIVDLVPFAYELDILEIRLHELHSVVDVFVIVESTRAFKKWSKSLLLGAALESRRFEAFRDKIVYGVLDDAVEARFRRVNGGKEDREGYLECRYALETFTRGYLLEKYVEAFGEPDDKTLFIHGDMDEMPAAEQVAAFKYCTPKDTRYPAALPTRFLAMNFAWRRADMPDLTFPNIFDKTSMQKHPITGAALPARTKGHWAMDHPTVGAHMSFFMPPESDLLKQLSFSDDIAVALAKNPSMADAWRVCGIRVCCWDDASNARTEKISFNTWIPWFADANRQRYPYMFPSRERLAACEYIRKQQQTNRLKFDKALAWAYNNGIRLKPSRPAASPKSQAPEPRAPAEATQPRWRTDLRCGPQQTDAAGRRPAQCDPRGRISKRVQADGVDRLRPTAAALAVLITGEVDMQHAEIFTFVGKAVRRGFACSYMPSPTARLSVDYAPAKCGEKPRNRAEKRPSSNKMFLKALLLKLCLMAFALCVMSLLWSLIRGSPANRAFLRDRVMNLSVLVYATTDAAFAQRCEKRENWGLEKRNRGFISRKLMEQPTTAHSNMTSPVYWRRLLGKYTRTKPKSICTDWGNGKPTLSSGIMEKRAGPEFDWAALADRNHPNFTVWAVRYMDLLRPALTRDPPSDLLTTVRPPDRRIKWNCMENRYMSGDRPSPVKIVDLLLFAYEFDVLEMRLYELDSLVDVFIIVETAKTLKKWNKPLLLGTVLNSPRFERFRHKIVYNVLDDSAQVRYQRLMGEGEGTFGFEEFARAFLVEKYVEAFGEPDDSVLFIHGDLDEMPTAEQVAAFKYCTPKDPKLPVVLRARFVSQNFAWKRTDVEFERCPEIFDRKAMRKNPQTGLLQPARYPGAWTLDEPSIGAHASYFTSVEGDLLKQLSFTDGGKLPRSRDDRDTALALARNPSMGYVWKACGIRVCCSSDAKLISRIDFNTWIPWFAEANRHRYPHLFPSIESLEACEYVREQQLGNRMAFDRALSWAYNHGLRL</sequence>
<dbReference type="InterPro" id="IPR027417">
    <property type="entry name" value="P-loop_NTPase"/>
</dbReference>
<feature type="coiled-coil region" evidence="5">
    <location>
        <begin position="863"/>
        <end position="890"/>
    </location>
</feature>
<dbReference type="InterPro" id="IPR003959">
    <property type="entry name" value="ATPase_AAA_core"/>
</dbReference>
<evidence type="ECO:0000256" key="2">
    <source>
        <dbReference type="ARBA" id="ARBA00022737"/>
    </source>
</evidence>
<feature type="domain" description="AAA+ ATPase" evidence="7">
    <location>
        <begin position="205"/>
        <end position="340"/>
    </location>
</feature>
<dbReference type="EMBL" id="JABANP010000154">
    <property type="protein sequence ID" value="KAF4688348.1"/>
    <property type="molecule type" value="Genomic_DNA"/>
</dbReference>
<dbReference type="GO" id="GO:0042254">
    <property type="term" value="P:ribosome biogenesis"/>
    <property type="evidence" value="ECO:0007669"/>
    <property type="project" value="TreeGrafter"/>
</dbReference>
<keyword evidence="4" id="KW-0067">ATP-binding</keyword>
<evidence type="ECO:0000313" key="9">
    <source>
        <dbReference type="Proteomes" id="UP000541610"/>
    </source>
</evidence>
<feature type="region of interest" description="Disordered" evidence="6">
    <location>
        <begin position="52"/>
        <end position="141"/>
    </location>
</feature>
<dbReference type="CDD" id="cd19511">
    <property type="entry name" value="RecA-like_CDC48_r2-like"/>
    <property type="match status" value="1"/>
</dbReference>
<dbReference type="GO" id="GO:0003723">
    <property type="term" value="F:RNA binding"/>
    <property type="evidence" value="ECO:0007669"/>
    <property type="project" value="TreeGrafter"/>
</dbReference>
<dbReference type="FunFam" id="3.40.50.300:FF:000018">
    <property type="entry name" value="Cell division control 48"/>
    <property type="match status" value="1"/>
</dbReference>
<dbReference type="SUPFAM" id="SSF52540">
    <property type="entry name" value="P-loop containing nucleoside triphosphate hydrolases"/>
    <property type="match status" value="2"/>
</dbReference>
<keyword evidence="3" id="KW-0547">Nucleotide-binding</keyword>
<evidence type="ECO:0000256" key="3">
    <source>
        <dbReference type="ARBA" id="ARBA00022741"/>
    </source>
</evidence>
<dbReference type="InterPro" id="IPR006813">
    <property type="entry name" value="Glyco_trans_17"/>
</dbReference>
<dbReference type="Proteomes" id="UP000541610">
    <property type="component" value="Unassembled WGS sequence"/>
</dbReference>
<evidence type="ECO:0000256" key="6">
    <source>
        <dbReference type="SAM" id="MobiDB-lite"/>
    </source>
</evidence>
<dbReference type="InterPro" id="IPR050168">
    <property type="entry name" value="AAA_ATPase_domain"/>
</dbReference>
<accession>A0A7J6NX26</accession>